<evidence type="ECO:0000313" key="2">
    <source>
        <dbReference type="Proteomes" id="UP000655589"/>
    </source>
</evidence>
<comment type="caution">
    <text evidence="1">The sequence shown here is derived from an EMBL/GenBank/DDBJ whole genome shotgun (WGS) entry which is preliminary data.</text>
</comment>
<gene>
    <name evidence="1" type="ORF">GCM10010102_20520</name>
</gene>
<dbReference type="EMBL" id="BMPT01000007">
    <property type="protein sequence ID" value="GGM24785.1"/>
    <property type="molecule type" value="Genomic_DNA"/>
</dbReference>
<protein>
    <submittedName>
        <fullName evidence="1">Uncharacterized protein</fullName>
    </submittedName>
</protein>
<evidence type="ECO:0000313" key="1">
    <source>
        <dbReference type="EMBL" id="GGM24785.1"/>
    </source>
</evidence>
<dbReference type="Proteomes" id="UP000655589">
    <property type="component" value="Unassembled WGS sequence"/>
</dbReference>
<keyword evidence="2" id="KW-1185">Reference proteome</keyword>
<reference evidence="1" key="2">
    <citation type="submission" date="2020-09" db="EMBL/GenBank/DDBJ databases">
        <authorList>
            <person name="Sun Q."/>
            <person name="Ohkuma M."/>
        </authorList>
    </citation>
    <scope>NUCLEOTIDE SEQUENCE</scope>
    <source>
        <strain evidence="1">JCM 3051</strain>
    </source>
</reference>
<dbReference type="RefSeq" id="WP_268240996.1">
    <property type="nucleotide sequence ID" value="NZ_BMPT01000007.1"/>
</dbReference>
<name>A0A8H9L404_9MICO</name>
<accession>A0A8H9L404</accession>
<organism evidence="1 2">
    <name type="scientific">Promicromonospora citrea</name>
    <dbReference type="NCBI Taxonomy" id="43677"/>
    <lineage>
        <taxon>Bacteria</taxon>
        <taxon>Bacillati</taxon>
        <taxon>Actinomycetota</taxon>
        <taxon>Actinomycetes</taxon>
        <taxon>Micrococcales</taxon>
        <taxon>Promicromonosporaceae</taxon>
        <taxon>Promicromonospora</taxon>
    </lineage>
</organism>
<proteinExistence type="predicted"/>
<reference evidence="1" key="1">
    <citation type="journal article" date="2014" name="Int. J. Syst. Evol. Microbiol.">
        <title>Complete genome sequence of Corynebacterium casei LMG S-19264T (=DSM 44701T), isolated from a smear-ripened cheese.</title>
        <authorList>
            <consortium name="US DOE Joint Genome Institute (JGI-PGF)"/>
            <person name="Walter F."/>
            <person name="Albersmeier A."/>
            <person name="Kalinowski J."/>
            <person name="Ruckert C."/>
        </authorList>
    </citation>
    <scope>NUCLEOTIDE SEQUENCE</scope>
    <source>
        <strain evidence="1">JCM 3051</strain>
    </source>
</reference>
<dbReference type="AlphaFoldDB" id="A0A8H9L404"/>
<sequence length="40" mass="4055">MGALLGLASAGLTLLRERPEPAQRLGLVLGLTACALLVVP</sequence>